<evidence type="ECO:0000256" key="3">
    <source>
        <dbReference type="HAMAP-Rule" id="MF_01384"/>
    </source>
</evidence>
<evidence type="ECO:0000256" key="1">
    <source>
        <dbReference type="ARBA" id="ARBA00007177"/>
    </source>
</evidence>
<evidence type="ECO:0000256" key="2">
    <source>
        <dbReference type="ARBA" id="ARBA00023186"/>
    </source>
</evidence>
<dbReference type="PANTHER" id="PTHR33643:SF1">
    <property type="entry name" value="UREASE ACCESSORY PROTEIN D"/>
    <property type="match status" value="1"/>
</dbReference>
<dbReference type="GO" id="GO:0016151">
    <property type="term" value="F:nickel cation binding"/>
    <property type="evidence" value="ECO:0007669"/>
    <property type="project" value="UniProtKB-UniRule"/>
</dbReference>
<keyword evidence="5" id="KW-1185">Reference proteome</keyword>
<dbReference type="HAMAP" id="MF_01384">
    <property type="entry name" value="UreD"/>
    <property type="match status" value="1"/>
</dbReference>
<dbReference type="InterPro" id="IPR002669">
    <property type="entry name" value="UreD"/>
</dbReference>
<dbReference type="GO" id="GO:0005737">
    <property type="term" value="C:cytoplasm"/>
    <property type="evidence" value="ECO:0007669"/>
    <property type="project" value="UniProtKB-SubCell"/>
</dbReference>
<keyword evidence="3" id="KW-0963">Cytoplasm</keyword>
<proteinExistence type="inferred from homology"/>
<comment type="similarity">
    <text evidence="1 3">Belongs to the UreD family.</text>
</comment>
<dbReference type="Pfam" id="PF01774">
    <property type="entry name" value="UreD"/>
    <property type="match status" value="1"/>
</dbReference>
<comment type="function">
    <text evidence="3">Required for maturation of urease via the functional incorporation of the urease nickel metallocenter.</text>
</comment>
<dbReference type="Proteomes" id="UP000318141">
    <property type="component" value="Unassembled WGS sequence"/>
</dbReference>
<dbReference type="PANTHER" id="PTHR33643">
    <property type="entry name" value="UREASE ACCESSORY PROTEIN D"/>
    <property type="match status" value="1"/>
</dbReference>
<comment type="subunit">
    <text evidence="3">UreD, UreF and UreG form a complex that acts as a GTP-hydrolysis-dependent molecular chaperone, activating the urease apoprotein by helping to assemble the nickel containing metallocenter of UreC. The UreE protein probably delivers the nickel.</text>
</comment>
<organism evidence="4 5">
    <name type="scientific">Cupriavidus gilardii J11</name>
    <dbReference type="NCBI Taxonomy" id="936133"/>
    <lineage>
        <taxon>Bacteria</taxon>
        <taxon>Pseudomonadati</taxon>
        <taxon>Pseudomonadota</taxon>
        <taxon>Betaproteobacteria</taxon>
        <taxon>Burkholderiales</taxon>
        <taxon>Burkholderiaceae</taxon>
        <taxon>Cupriavidus</taxon>
    </lineage>
</organism>
<keyword evidence="3" id="KW-0996">Nickel insertion</keyword>
<sequence>MTEGLLSLRFARDGQGRTRLVARRQRYPLTTTVVLPMDTGPGALIYVQNAAGSVFGGDRLDVDVCLEAGAALCLSTPSATRLQGDALSMQTTRVSVGEGAFFESVPDMIIPHPDAVHRQQTYIDLAEGASAIVVESLAPGRTARGERHAYQSIDLRLQASFRGSPVLRDASGFRPREADPALEGGLGGEGYVGSLFALTGLARDGQAEDLAARIGAALADVPGVYGGASALASGHGAVARFLASDAPSLRQATHAAWDAARRGMRGLPAPKLRK</sequence>
<accession>A0A562BSV6</accession>
<dbReference type="OrthoDB" id="9807968at2"/>
<evidence type="ECO:0000313" key="4">
    <source>
        <dbReference type="EMBL" id="TWG88316.1"/>
    </source>
</evidence>
<dbReference type="EMBL" id="VLJN01000005">
    <property type="protein sequence ID" value="TWG88316.1"/>
    <property type="molecule type" value="Genomic_DNA"/>
</dbReference>
<dbReference type="AlphaFoldDB" id="A0A562BSV6"/>
<comment type="caution">
    <text evidence="4">The sequence shown here is derived from an EMBL/GenBank/DDBJ whole genome shotgun (WGS) entry which is preliminary data.</text>
</comment>
<comment type="subcellular location">
    <subcellularLocation>
        <location evidence="3">Cytoplasm</location>
    </subcellularLocation>
</comment>
<reference evidence="4 5" key="1">
    <citation type="submission" date="2019-07" db="EMBL/GenBank/DDBJ databases">
        <title>Genome sequencing of lignin-degrading bacterial isolates.</title>
        <authorList>
            <person name="Gladden J."/>
        </authorList>
    </citation>
    <scope>NUCLEOTIDE SEQUENCE [LARGE SCALE GENOMIC DNA]</scope>
    <source>
        <strain evidence="4 5">J11</strain>
    </source>
</reference>
<name>A0A562BSV6_9BURK</name>
<gene>
    <name evidence="3" type="primary">ureD</name>
    <name evidence="4" type="ORF">L602_001300000730</name>
</gene>
<keyword evidence="2 3" id="KW-0143">Chaperone</keyword>
<protein>
    <recommendedName>
        <fullName evidence="3">Urease accessory protein UreD</fullName>
    </recommendedName>
</protein>
<evidence type="ECO:0000313" key="5">
    <source>
        <dbReference type="Proteomes" id="UP000318141"/>
    </source>
</evidence>